<sequence length="551" mass="62932">MRRSRTAYSEDPSQTGPHQDQCGPQNKPENPDMTLVWKRLPPEIASIIIVDVALTPLSINAHTYYRHDGTNWQPPTRIEHIRALEPQKWQRVRNTLAVSTGIRRDVIRALNARGTIENWDIAHAHHSYPRSTRSAFSGEASPVWSGDEVPPPSTQPSWWLLRHFRWLSTTVWDMVLYRRRVPIRLIVRFPNPGVIRRVEHVVVPTDGLPIDRSDAEIEAFISSICDRAKLECYLFRTVGGWSMRPGIGDILDVRKLLIYEANGGMCGSTHVVWQRSTGIIEQRLHLFSTFATSSLRLRNTQEHTSPLVDTMETAKRSVAHEALPAKVSTPLDAPMTEIWFDLSAEIKDMIITESALAVLPLKALLNHWFYGGPPLHAIQPGNWDTFKNALFISKETRKTALRAIHARPRSLEIVDRHGYVPAGFVTHLSPSDAVLAHFDLLHRSMEFTGIHHCPTEECSTIDQDFRPARIKVYVPFPRRAEAKAITRIEITSEINPIPTMDDSEVKKKIKEWLDMASHAQWPFRGQSSRRRPLPMPDSADDMRALLRWNRE</sequence>
<dbReference type="KEGG" id="ztr:MYCGRDRAFT_94756"/>
<evidence type="ECO:0000256" key="1">
    <source>
        <dbReference type="SAM" id="MobiDB-lite"/>
    </source>
</evidence>
<dbReference type="EMBL" id="CM001202">
    <property type="protein sequence ID" value="EGP85852.1"/>
    <property type="molecule type" value="Genomic_DNA"/>
</dbReference>
<organism evidence="2 3">
    <name type="scientific">Zymoseptoria tritici (strain CBS 115943 / IPO323)</name>
    <name type="common">Speckled leaf blotch fungus</name>
    <name type="synonym">Septoria tritici</name>
    <dbReference type="NCBI Taxonomy" id="336722"/>
    <lineage>
        <taxon>Eukaryota</taxon>
        <taxon>Fungi</taxon>
        <taxon>Dikarya</taxon>
        <taxon>Ascomycota</taxon>
        <taxon>Pezizomycotina</taxon>
        <taxon>Dothideomycetes</taxon>
        <taxon>Dothideomycetidae</taxon>
        <taxon>Mycosphaerellales</taxon>
        <taxon>Mycosphaerellaceae</taxon>
        <taxon>Zymoseptoria</taxon>
    </lineage>
</organism>
<feature type="compositionally biased region" description="Polar residues" evidence="1">
    <location>
        <begin position="11"/>
        <end position="28"/>
    </location>
</feature>
<dbReference type="InParanoid" id="F9XEX4"/>
<reference evidence="2 3" key="1">
    <citation type="journal article" date="2011" name="PLoS Genet.">
        <title>Finished genome of the fungal wheat pathogen Mycosphaerella graminicola reveals dispensome structure, chromosome plasticity, and stealth pathogenesis.</title>
        <authorList>
            <person name="Goodwin S.B."/>
            <person name="Ben M'barek S."/>
            <person name="Dhillon B."/>
            <person name="Wittenberg A.H.J."/>
            <person name="Crane C.F."/>
            <person name="Hane J.K."/>
            <person name="Foster A.J."/>
            <person name="Van der Lee T.A.J."/>
            <person name="Grimwood J."/>
            <person name="Aerts A."/>
            <person name="Antoniw J."/>
            <person name="Bailey A."/>
            <person name="Bluhm B."/>
            <person name="Bowler J."/>
            <person name="Bristow J."/>
            <person name="van der Burgt A."/>
            <person name="Canto-Canche B."/>
            <person name="Churchill A.C.L."/>
            <person name="Conde-Ferraez L."/>
            <person name="Cools H.J."/>
            <person name="Coutinho P.M."/>
            <person name="Csukai M."/>
            <person name="Dehal P."/>
            <person name="De Wit P."/>
            <person name="Donzelli B."/>
            <person name="van de Geest H.C."/>
            <person name="van Ham R.C.H.J."/>
            <person name="Hammond-Kosack K.E."/>
            <person name="Henrissat B."/>
            <person name="Kilian A."/>
            <person name="Kobayashi A.K."/>
            <person name="Koopmann E."/>
            <person name="Kourmpetis Y."/>
            <person name="Kuzniar A."/>
            <person name="Lindquist E."/>
            <person name="Lombard V."/>
            <person name="Maliepaard C."/>
            <person name="Martins N."/>
            <person name="Mehrabi R."/>
            <person name="Nap J.P.H."/>
            <person name="Ponomarenko A."/>
            <person name="Rudd J.J."/>
            <person name="Salamov A."/>
            <person name="Schmutz J."/>
            <person name="Schouten H.J."/>
            <person name="Shapiro H."/>
            <person name="Stergiopoulos I."/>
            <person name="Torriani S.F.F."/>
            <person name="Tu H."/>
            <person name="de Vries R.P."/>
            <person name="Waalwijk C."/>
            <person name="Ware S.B."/>
            <person name="Wiebenga A."/>
            <person name="Zwiers L.-H."/>
            <person name="Oliver R.P."/>
            <person name="Grigoriev I.V."/>
            <person name="Kema G.H.J."/>
        </authorList>
    </citation>
    <scope>NUCLEOTIDE SEQUENCE [LARGE SCALE GENOMIC DNA]</scope>
    <source>
        <strain evidence="3">CBS 115943 / IPO323</strain>
    </source>
</reference>
<dbReference type="RefSeq" id="XP_003850876.1">
    <property type="nucleotide sequence ID" value="XM_003850828.1"/>
</dbReference>
<dbReference type="HOGENOM" id="CLU_494505_0_0_1"/>
<evidence type="ECO:0000313" key="2">
    <source>
        <dbReference type="EMBL" id="EGP85852.1"/>
    </source>
</evidence>
<gene>
    <name evidence="2" type="ORF">MYCGRDRAFT_94756</name>
</gene>
<protein>
    <submittedName>
        <fullName evidence="2">Uncharacterized protein</fullName>
    </submittedName>
</protein>
<proteinExistence type="predicted"/>
<feature type="region of interest" description="Disordered" evidence="1">
    <location>
        <begin position="1"/>
        <end position="33"/>
    </location>
</feature>
<evidence type="ECO:0000313" key="3">
    <source>
        <dbReference type="Proteomes" id="UP000008062"/>
    </source>
</evidence>
<dbReference type="GeneID" id="13397614"/>
<dbReference type="AlphaFoldDB" id="F9XEX4"/>
<keyword evidence="3" id="KW-1185">Reference proteome</keyword>
<dbReference type="OrthoDB" id="3655994at2759"/>
<dbReference type="Proteomes" id="UP000008062">
    <property type="component" value="Chromosome 7"/>
</dbReference>
<name>F9XEX4_ZYMTI</name>
<accession>F9XEX4</accession>